<reference evidence="2 3" key="1">
    <citation type="submission" date="2015-06" db="EMBL/GenBank/DDBJ databases">
        <authorList>
            <person name="Hoefler B.C."/>
            <person name="Straight P.D."/>
        </authorList>
    </citation>
    <scope>NUCLEOTIDE SEQUENCE [LARGE SCALE GENOMIC DNA]</scope>
    <source>
        <strain evidence="2 3">NRRL 3427</strain>
    </source>
</reference>
<protein>
    <recommendedName>
        <fullName evidence="4">Secreted protein</fullName>
    </recommendedName>
</protein>
<feature type="chain" id="PRO_5005585939" description="Secreted protein" evidence="1">
    <location>
        <begin position="33"/>
        <end position="100"/>
    </location>
</feature>
<evidence type="ECO:0008006" key="4">
    <source>
        <dbReference type="Google" id="ProtNLM"/>
    </source>
</evidence>
<keyword evidence="1" id="KW-0732">Signal</keyword>
<dbReference type="AlphaFoldDB" id="A0A0L8LCH2"/>
<evidence type="ECO:0000256" key="1">
    <source>
        <dbReference type="SAM" id="SignalP"/>
    </source>
</evidence>
<evidence type="ECO:0000313" key="2">
    <source>
        <dbReference type="EMBL" id="KOG35809.1"/>
    </source>
</evidence>
<feature type="signal peptide" evidence="1">
    <location>
        <begin position="1"/>
        <end position="32"/>
    </location>
</feature>
<dbReference type="Proteomes" id="UP000037023">
    <property type="component" value="Unassembled WGS sequence"/>
</dbReference>
<evidence type="ECO:0000313" key="3">
    <source>
        <dbReference type="Proteomes" id="UP000037023"/>
    </source>
</evidence>
<sequence length="100" mass="10650">MRHIKPARRALTALLATTLLAGGVLLGQTATAAPAAAGTITCNISKLRADAHKERDRAAQLKRLGATTEARKALARADALERRARQCADADNNSKPPLWK</sequence>
<dbReference type="PATRIC" id="fig|1938.6.peg.967"/>
<name>A0A0L8LCH2_STRVR</name>
<dbReference type="RefSeq" id="WP_033211806.1">
    <property type="nucleotide sequence ID" value="NZ_LGUP01000023.1"/>
</dbReference>
<comment type="caution">
    <text evidence="2">The sequence shown here is derived from an EMBL/GenBank/DDBJ whole genome shotgun (WGS) entry which is preliminary data.</text>
</comment>
<accession>A0A0L8LCH2</accession>
<organism evidence="2 3">
    <name type="scientific">Streptomyces viridochromogenes</name>
    <dbReference type="NCBI Taxonomy" id="1938"/>
    <lineage>
        <taxon>Bacteria</taxon>
        <taxon>Bacillati</taxon>
        <taxon>Actinomycetota</taxon>
        <taxon>Actinomycetes</taxon>
        <taxon>Kitasatosporales</taxon>
        <taxon>Streptomycetaceae</taxon>
        <taxon>Streptomyces</taxon>
    </lineage>
</organism>
<proteinExistence type="predicted"/>
<gene>
    <name evidence="2" type="ORF">ADK34_04375</name>
</gene>
<dbReference type="EMBL" id="LGUP01000023">
    <property type="protein sequence ID" value="KOG35809.1"/>
    <property type="molecule type" value="Genomic_DNA"/>
</dbReference>